<dbReference type="Proteomes" id="UP001178461">
    <property type="component" value="Chromosome 11"/>
</dbReference>
<evidence type="ECO:0000313" key="2">
    <source>
        <dbReference type="EMBL" id="CAI5786942.1"/>
    </source>
</evidence>
<evidence type="ECO:0000313" key="3">
    <source>
        <dbReference type="Proteomes" id="UP001178461"/>
    </source>
</evidence>
<protein>
    <submittedName>
        <fullName evidence="2">Uncharacterized protein</fullName>
    </submittedName>
</protein>
<dbReference type="EMBL" id="OX395136">
    <property type="protein sequence ID" value="CAI5786942.1"/>
    <property type="molecule type" value="Genomic_DNA"/>
</dbReference>
<gene>
    <name evidence="2" type="ORF">PODLI_1B028296</name>
</gene>
<dbReference type="AlphaFoldDB" id="A0AA35L0E9"/>
<reference evidence="2" key="1">
    <citation type="submission" date="2022-12" db="EMBL/GenBank/DDBJ databases">
        <authorList>
            <person name="Alioto T."/>
            <person name="Alioto T."/>
            <person name="Gomez Garrido J."/>
        </authorList>
    </citation>
    <scope>NUCLEOTIDE SEQUENCE</scope>
</reference>
<name>A0AA35L0E9_9SAUR</name>
<keyword evidence="3" id="KW-1185">Reference proteome</keyword>
<feature type="region of interest" description="Disordered" evidence="1">
    <location>
        <begin position="27"/>
        <end position="49"/>
    </location>
</feature>
<sequence length="67" mass="7295">MDQTEVAPKGFTEAAFGGCAVRSRPAAAHLPRSVARPRRASAELGGRGCAEEERRPCRKGEMLLWKN</sequence>
<evidence type="ECO:0000256" key="1">
    <source>
        <dbReference type="SAM" id="MobiDB-lite"/>
    </source>
</evidence>
<accession>A0AA35L0E9</accession>
<organism evidence="2 3">
    <name type="scientific">Podarcis lilfordi</name>
    <name type="common">Lilford's wall lizard</name>
    <dbReference type="NCBI Taxonomy" id="74358"/>
    <lineage>
        <taxon>Eukaryota</taxon>
        <taxon>Metazoa</taxon>
        <taxon>Chordata</taxon>
        <taxon>Craniata</taxon>
        <taxon>Vertebrata</taxon>
        <taxon>Euteleostomi</taxon>
        <taxon>Lepidosauria</taxon>
        <taxon>Squamata</taxon>
        <taxon>Bifurcata</taxon>
        <taxon>Unidentata</taxon>
        <taxon>Episquamata</taxon>
        <taxon>Laterata</taxon>
        <taxon>Lacertibaenia</taxon>
        <taxon>Lacertidae</taxon>
        <taxon>Podarcis</taxon>
    </lineage>
</organism>
<proteinExistence type="predicted"/>